<organism evidence="5">
    <name type="scientific">Ditylum brightwellii</name>
    <dbReference type="NCBI Taxonomy" id="49249"/>
    <lineage>
        <taxon>Eukaryota</taxon>
        <taxon>Sar</taxon>
        <taxon>Stramenopiles</taxon>
        <taxon>Ochrophyta</taxon>
        <taxon>Bacillariophyta</taxon>
        <taxon>Mediophyceae</taxon>
        <taxon>Lithodesmiophycidae</taxon>
        <taxon>Lithodesmiales</taxon>
        <taxon>Lithodesmiaceae</taxon>
        <taxon>Ditylum</taxon>
    </lineage>
</organism>
<dbReference type="AlphaFoldDB" id="A0A7S2A8A9"/>
<feature type="chain" id="PRO_5030957300" description="Peptidase C1A papain C-terminal domain-containing protein" evidence="3">
    <location>
        <begin position="21"/>
        <end position="346"/>
    </location>
</feature>
<name>A0A7S2A8A9_9STRA</name>
<evidence type="ECO:0000259" key="4">
    <source>
        <dbReference type="SMART" id="SM00645"/>
    </source>
</evidence>
<evidence type="ECO:0000256" key="1">
    <source>
        <dbReference type="ARBA" id="ARBA00008455"/>
    </source>
</evidence>
<dbReference type="PANTHER" id="PTHR12411">
    <property type="entry name" value="CYSTEINE PROTEASE FAMILY C1-RELATED"/>
    <property type="match status" value="1"/>
</dbReference>
<dbReference type="GO" id="GO:0006508">
    <property type="term" value="P:proteolysis"/>
    <property type="evidence" value="ECO:0007669"/>
    <property type="project" value="InterPro"/>
</dbReference>
<proteinExistence type="inferred from homology"/>
<dbReference type="InterPro" id="IPR038765">
    <property type="entry name" value="Papain-like_cys_pep_sf"/>
</dbReference>
<dbReference type="PROSITE" id="PS00640">
    <property type="entry name" value="THIOL_PROTEASE_ASN"/>
    <property type="match status" value="1"/>
</dbReference>
<gene>
    <name evidence="5" type="ORF">DBRI1063_LOCUS26202</name>
</gene>
<feature type="signal peptide" evidence="3">
    <location>
        <begin position="1"/>
        <end position="20"/>
    </location>
</feature>
<dbReference type="InterPro" id="IPR000668">
    <property type="entry name" value="Peptidase_C1A_C"/>
</dbReference>
<keyword evidence="2" id="KW-0865">Zymogen</keyword>
<evidence type="ECO:0000313" key="5">
    <source>
        <dbReference type="EMBL" id="CAD9359756.1"/>
    </source>
</evidence>
<dbReference type="SUPFAM" id="SSF54001">
    <property type="entry name" value="Cysteine proteinases"/>
    <property type="match status" value="1"/>
</dbReference>
<dbReference type="EMBL" id="HBGN01040920">
    <property type="protein sequence ID" value="CAD9359756.1"/>
    <property type="molecule type" value="Transcribed_RNA"/>
</dbReference>
<dbReference type="Gene3D" id="3.90.70.10">
    <property type="entry name" value="Cysteine proteinases"/>
    <property type="match status" value="1"/>
</dbReference>
<dbReference type="SMART" id="SM00645">
    <property type="entry name" value="Pept_C1"/>
    <property type="match status" value="1"/>
</dbReference>
<evidence type="ECO:0000256" key="3">
    <source>
        <dbReference type="SAM" id="SignalP"/>
    </source>
</evidence>
<dbReference type="PRINTS" id="PR00705">
    <property type="entry name" value="PAPAIN"/>
</dbReference>
<dbReference type="InterPro" id="IPR025661">
    <property type="entry name" value="Pept_asp_AS"/>
</dbReference>
<accession>A0A7S2A8A9</accession>
<dbReference type="GO" id="GO:0008234">
    <property type="term" value="F:cysteine-type peptidase activity"/>
    <property type="evidence" value="ECO:0007669"/>
    <property type="project" value="InterPro"/>
</dbReference>
<dbReference type="InterPro" id="IPR013128">
    <property type="entry name" value="Peptidase_C1A"/>
</dbReference>
<evidence type="ECO:0000256" key="2">
    <source>
        <dbReference type="ARBA" id="ARBA00023145"/>
    </source>
</evidence>
<comment type="similarity">
    <text evidence="1">Belongs to the peptidase C1 family.</text>
</comment>
<sequence length="346" mass="37711">MMFRLASLLAAMAVVTPAVSRRNEVMVMDGHDVMDDYTSPLPHTYTNEDDLPNAFTWGDVNGVSYLTRSLNQHIPQYCGSCWAHGSVSALADRIKIAKKGQGDEVNLSIQFILNCGADVAGSCHGGYHSGVYQLIKNTGFIPYETCQTYMACSAESTEGFCEHVDTTCSAANICKTCNTFSSRGGECTEIDVFPNATVAEYGVIHNDVHAIKSEIFHRGPVAAVINASPIDDYNGGIFTDKSAGRGPNHIVSIVGWGMDDESGKQYWIIRNSWGQYWGEMGFLKVELGHNILGIESAVAWATVGQFTVSNFPCDEDGKNCGKDVHVYADPSTFMESAVQRRLRGEV</sequence>
<dbReference type="Pfam" id="PF00112">
    <property type="entry name" value="Peptidase_C1"/>
    <property type="match status" value="1"/>
</dbReference>
<feature type="domain" description="Peptidase C1A papain C-terminal" evidence="4">
    <location>
        <begin position="51"/>
        <end position="302"/>
    </location>
</feature>
<dbReference type="FunFam" id="3.90.70.10:FF:000117">
    <property type="entry name" value="Probable papain cysteine protease"/>
    <property type="match status" value="1"/>
</dbReference>
<reference evidence="5" key="1">
    <citation type="submission" date="2021-01" db="EMBL/GenBank/DDBJ databases">
        <authorList>
            <person name="Corre E."/>
            <person name="Pelletier E."/>
            <person name="Niang G."/>
            <person name="Scheremetjew M."/>
            <person name="Finn R."/>
            <person name="Kale V."/>
            <person name="Holt S."/>
            <person name="Cochrane G."/>
            <person name="Meng A."/>
            <person name="Brown T."/>
            <person name="Cohen L."/>
        </authorList>
    </citation>
    <scope>NUCLEOTIDE SEQUENCE</scope>
    <source>
        <strain evidence="5">Pop2</strain>
    </source>
</reference>
<keyword evidence="3" id="KW-0732">Signal</keyword>
<protein>
    <recommendedName>
        <fullName evidence="4">Peptidase C1A papain C-terminal domain-containing protein</fullName>
    </recommendedName>
</protein>